<feature type="chain" id="PRO_5042015718" evidence="2">
    <location>
        <begin position="24"/>
        <end position="216"/>
    </location>
</feature>
<organism evidence="3 4">
    <name type="scientific">Pythium insidiosum</name>
    <name type="common">Pythiosis disease agent</name>
    <dbReference type="NCBI Taxonomy" id="114742"/>
    <lineage>
        <taxon>Eukaryota</taxon>
        <taxon>Sar</taxon>
        <taxon>Stramenopiles</taxon>
        <taxon>Oomycota</taxon>
        <taxon>Peronosporomycetes</taxon>
        <taxon>Pythiales</taxon>
        <taxon>Pythiaceae</taxon>
        <taxon>Pythium</taxon>
    </lineage>
</organism>
<feature type="signal peptide" evidence="2">
    <location>
        <begin position="1"/>
        <end position="23"/>
    </location>
</feature>
<sequence length="216" mass="22707">MHSAVALCTAAMATVALTASTNAKDLQARPFPPPPFGGRNGSFDPFMMDLHRGIRENGRQLMIMGDMPAPPAPPGPNGEPGGASRSICGGMPALVTKSTTVKSNNACFSTSIESNLSCVCLDGYRDATSWSFRLASAPSSDAPVPLPASVDNETEFAVDSILIFQIPASVESIDLSMNELAGAYQDITPAKNLSGNAITAFPSYILAFDKLKRLHD</sequence>
<protein>
    <submittedName>
        <fullName evidence="3">Uncharacterized protein</fullName>
    </submittedName>
</protein>
<feature type="region of interest" description="Disordered" evidence="1">
    <location>
        <begin position="68"/>
        <end position="89"/>
    </location>
</feature>
<evidence type="ECO:0000313" key="3">
    <source>
        <dbReference type="EMBL" id="KAJ0404491.1"/>
    </source>
</evidence>
<reference evidence="3" key="1">
    <citation type="submission" date="2021-12" db="EMBL/GenBank/DDBJ databases">
        <title>Prjna785345.</title>
        <authorList>
            <person name="Rujirawat T."/>
            <person name="Krajaejun T."/>
        </authorList>
    </citation>
    <scope>NUCLEOTIDE SEQUENCE</scope>
    <source>
        <strain evidence="3">Pi057C3</strain>
    </source>
</reference>
<gene>
    <name evidence="3" type="ORF">P43SY_008811</name>
</gene>
<comment type="caution">
    <text evidence="3">The sequence shown here is derived from an EMBL/GenBank/DDBJ whole genome shotgun (WGS) entry which is preliminary data.</text>
</comment>
<evidence type="ECO:0000256" key="2">
    <source>
        <dbReference type="SAM" id="SignalP"/>
    </source>
</evidence>
<feature type="compositionally biased region" description="Pro residues" evidence="1">
    <location>
        <begin position="68"/>
        <end position="77"/>
    </location>
</feature>
<evidence type="ECO:0000256" key="1">
    <source>
        <dbReference type="SAM" id="MobiDB-lite"/>
    </source>
</evidence>
<proteinExistence type="predicted"/>
<dbReference type="EMBL" id="JAKCXM010000062">
    <property type="protein sequence ID" value="KAJ0404491.1"/>
    <property type="molecule type" value="Genomic_DNA"/>
</dbReference>
<keyword evidence="4" id="KW-1185">Reference proteome</keyword>
<evidence type="ECO:0000313" key="4">
    <source>
        <dbReference type="Proteomes" id="UP001209570"/>
    </source>
</evidence>
<accession>A0AAD5QAN3</accession>
<dbReference type="AlphaFoldDB" id="A0AAD5QAN3"/>
<name>A0AAD5QAN3_PYTIN</name>
<keyword evidence="2" id="KW-0732">Signal</keyword>
<dbReference type="Proteomes" id="UP001209570">
    <property type="component" value="Unassembled WGS sequence"/>
</dbReference>